<dbReference type="Proteomes" id="UP001362999">
    <property type="component" value="Unassembled WGS sequence"/>
</dbReference>
<evidence type="ECO:0000313" key="2">
    <source>
        <dbReference type="EMBL" id="KAK7019074.1"/>
    </source>
</evidence>
<dbReference type="PANTHER" id="PTHR28094">
    <property type="entry name" value="MEIOTICALLY UP-REGULATED GENE 113 PROTEIN"/>
    <property type="match status" value="1"/>
</dbReference>
<dbReference type="Pfam" id="PF10544">
    <property type="entry name" value="T5orf172"/>
    <property type="match status" value="1"/>
</dbReference>
<comment type="caution">
    <text evidence="2">The sequence shown here is derived from an EMBL/GenBank/DDBJ whole genome shotgun (WGS) entry which is preliminary data.</text>
</comment>
<evidence type="ECO:0000313" key="4">
    <source>
        <dbReference type="Proteomes" id="UP001362999"/>
    </source>
</evidence>
<gene>
    <name evidence="2" type="ORF">R3P38DRAFT_3200315</name>
    <name evidence="3" type="ORF">R3P38DRAFT_3200327</name>
</gene>
<sequence>MSSEDKINHELESLKEQSQYCGVSRVYRAADVKTLLNKPFSKSEEEGVLYLYREKTPGGKVQYKAGRTNDIVRRMEQWKTQCYKSDIELLETIKTLHSHRLETAVHLWFKVIGAWVVPYPCESCGIRHREKFEFGVNVDALGDKGVEKAIKIAEQLRDEIDGL</sequence>
<evidence type="ECO:0000313" key="3">
    <source>
        <dbReference type="EMBL" id="KAK7019085.1"/>
    </source>
</evidence>
<dbReference type="InterPro" id="IPR018306">
    <property type="entry name" value="Phage_T5_Orf172_DNA-bd"/>
</dbReference>
<name>A0AAW0B013_9AGAR</name>
<dbReference type="EMBL" id="JAWWNJ010000045">
    <property type="protein sequence ID" value="KAK7019074.1"/>
    <property type="molecule type" value="Genomic_DNA"/>
</dbReference>
<evidence type="ECO:0000259" key="1">
    <source>
        <dbReference type="Pfam" id="PF10544"/>
    </source>
</evidence>
<proteinExistence type="predicted"/>
<accession>A0AAW0B013</accession>
<organism evidence="2 4">
    <name type="scientific">Favolaschia claudopus</name>
    <dbReference type="NCBI Taxonomy" id="2862362"/>
    <lineage>
        <taxon>Eukaryota</taxon>
        <taxon>Fungi</taxon>
        <taxon>Dikarya</taxon>
        <taxon>Basidiomycota</taxon>
        <taxon>Agaricomycotina</taxon>
        <taxon>Agaricomycetes</taxon>
        <taxon>Agaricomycetidae</taxon>
        <taxon>Agaricales</taxon>
        <taxon>Marasmiineae</taxon>
        <taxon>Mycenaceae</taxon>
        <taxon>Favolaschia</taxon>
    </lineage>
</organism>
<reference evidence="2 4" key="1">
    <citation type="journal article" date="2024" name="J Genomics">
        <title>Draft genome sequencing and assembly of Favolaschia claudopus CIRM-BRFM 2984 isolated from oak limbs.</title>
        <authorList>
            <person name="Navarro D."/>
            <person name="Drula E."/>
            <person name="Chaduli D."/>
            <person name="Cazenave R."/>
            <person name="Ahrendt S."/>
            <person name="Wang J."/>
            <person name="Lipzen A."/>
            <person name="Daum C."/>
            <person name="Barry K."/>
            <person name="Grigoriev I.V."/>
            <person name="Favel A."/>
            <person name="Rosso M.N."/>
            <person name="Martin F."/>
        </authorList>
    </citation>
    <scope>NUCLEOTIDE SEQUENCE [LARGE SCALE GENOMIC DNA]</scope>
    <source>
        <strain evidence="2 4">CIRM-BRFM 2984</strain>
    </source>
</reference>
<dbReference type="AlphaFoldDB" id="A0AAW0B013"/>
<keyword evidence="4" id="KW-1185">Reference proteome</keyword>
<dbReference type="PANTHER" id="PTHR28094:SF1">
    <property type="entry name" value="MEIOTICALLY UP-REGULATED GENE 113 PROTEIN"/>
    <property type="match status" value="1"/>
</dbReference>
<feature type="domain" description="Bacteriophage T5 Orf172 DNA-binding" evidence="1">
    <location>
        <begin position="47"/>
        <end position="137"/>
    </location>
</feature>
<dbReference type="EMBL" id="JAWWNJ010000045">
    <property type="protein sequence ID" value="KAK7019085.1"/>
    <property type="molecule type" value="Genomic_DNA"/>
</dbReference>
<dbReference type="InterPro" id="IPR053006">
    <property type="entry name" value="Meiosis_regulatory"/>
</dbReference>
<protein>
    <recommendedName>
        <fullName evidence="1">Bacteriophage T5 Orf172 DNA-binding domain-containing protein</fullName>
    </recommendedName>
</protein>